<proteinExistence type="predicted"/>
<sequence>MKHVGGAPDRPLRRSLLPCGLLLCGAALAWGVVAEANEPRRFQWPWMPLEWMPLESWAVRWPVPPTLPPLSEQRAGPMPARPLRRLELVTGEQFYVEWLRADPFGLEVRWRGHRVRLCWDVVAELSNLPGVVDVLDESFEDAQGTSSADAHSGGKAWRGTRLAPPWRWLPAEPVAVGQVQWCQRADLGQARGFTAQFAFSPADGSDAQASDVPNTEVLQVGVSSEGWLMAVPPPGWSIDFRQPLRLSPTWDLLSLDWDRDRWRVLCHEIVVATGRKPEREWTGVSFDASETAAPVWIDDVRVQLRHEAPARAATGEAAVTLARGDVLYGRVATLDPRGVHVHGARGSVHVPWREWVAVHPASDARAVGSSQFVHGVLQRVQTPPPPWPRGLSAETWIAAALPTWGEPPGWAHPMWGRLHVEETAVRHSERWHRGDFCWLLMGLVHLGDEVRPSFLHPEPQGSRVEGEFVLHAVPRGTCVMSIDVAELEPSGPDTPPTQPFLSRLRGGSLRTELFVNGRLVGDWNRGLSWRPPVMQRQRLRMAVPVEWLQTGRNTWEIRQQPLAPGDHRLDDCELGRLALELAP</sequence>
<dbReference type="AlphaFoldDB" id="A0A7C4LMZ9"/>
<organism evidence="1">
    <name type="scientific">Schlesneria paludicola</name>
    <dbReference type="NCBI Taxonomy" id="360056"/>
    <lineage>
        <taxon>Bacteria</taxon>
        <taxon>Pseudomonadati</taxon>
        <taxon>Planctomycetota</taxon>
        <taxon>Planctomycetia</taxon>
        <taxon>Planctomycetales</taxon>
        <taxon>Planctomycetaceae</taxon>
        <taxon>Schlesneria</taxon>
    </lineage>
</organism>
<dbReference type="EMBL" id="DSVQ01000018">
    <property type="protein sequence ID" value="HGT40775.1"/>
    <property type="molecule type" value="Genomic_DNA"/>
</dbReference>
<name>A0A7C4LMZ9_9PLAN</name>
<comment type="caution">
    <text evidence="1">The sequence shown here is derived from an EMBL/GenBank/DDBJ whole genome shotgun (WGS) entry which is preliminary data.</text>
</comment>
<protein>
    <submittedName>
        <fullName evidence="1">Uncharacterized protein</fullName>
    </submittedName>
</protein>
<evidence type="ECO:0000313" key="1">
    <source>
        <dbReference type="EMBL" id="HGT40775.1"/>
    </source>
</evidence>
<gene>
    <name evidence="1" type="ORF">ENS64_16140</name>
</gene>
<accession>A0A7C4LMZ9</accession>
<reference evidence="1" key="1">
    <citation type="journal article" date="2020" name="mSystems">
        <title>Genome- and Community-Level Interaction Insights into Carbon Utilization and Element Cycling Functions of Hydrothermarchaeota in Hydrothermal Sediment.</title>
        <authorList>
            <person name="Zhou Z."/>
            <person name="Liu Y."/>
            <person name="Xu W."/>
            <person name="Pan J."/>
            <person name="Luo Z.H."/>
            <person name="Li M."/>
        </authorList>
    </citation>
    <scope>NUCLEOTIDE SEQUENCE [LARGE SCALE GENOMIC DNA]</scope>
    <source>
        <strain evidence="1">SpSt-508</strain>
    </source>
</reference>